<dbReference type="SUPFAM" id="SSF52402">
    <property type="entry name" value="Adenine nucleotide alpha hydrolases-like"/>
    <property type="match status" value="1"/>
</dbReference>
<dbReference type="InterPro" id="IPR017932">
    <property type="entry name" value="GATase_2_dom"/>
</dbReference>
<evidence type="ECO:0000256" key="1">
    <source>
        <dbReference type="ARBA" id="ARBA00005187"/>
    </source>
</evidence>
<accession>A0ABT3JDD9</accession>
<dbReference type="InterPro" id="IPR051786">
    <property type="entry name" value="ASN_synthetase/amidase"/>
</dbReference>
<dbReference type="Pfam" id="PF00733">
    <property type="entry name" value="Asn_synthase"/>
    <property type="match status" value="1"/>
</dbReference>
<dbReference type="PROSITE" id="PS51278">
    <property type="entry name" value="GATASE_TYPE_2"/>
    <property type="match status" value="1"/>
</dbReference>
<dbReference type="PANTHER" id="PTHR43284">
    <property type="entry name" value="ASPARAGINE SYNTHETASE (GLUTAMINE-HYDROLYZING)"/>
    <property type="match status" value="1"/>
</dbReference>
<sequence>MAAFAGLLGKGEPSARAGQCLLAADDLQPYGSGQAALISAPGIWLAARPADAILEHGPLLVAADLRLDNRHELTSALGLSHRASDAAVLSTAWLEWGEHVLDRLAGDFAFAVHDRRTRRLTLARDVTGQLPLFYAKVNGGLAFASMPNCLARFGASLRPCLRTMARRLAQVPLADAATVFDSVARVRPGELVTVHDRELRSRIYWNPSTLTDSRGAHHVERYRALIEEAVRSRLRDGPVATHLSSGWDSNAVTATAARLVAPDRLTAFTSGPTADVEEGLPRGRRADETALAALAANHYGIRHEVVRETDDPFETIRRQIALSQTMVLAPFNWSWWAEIRRHAAVLGATTLLTGELGNLTLNAGGLGSIAGYLDAGQWRAWWGEARAAAQTGQVRWRGILINSFGHRLPAPLFGMVTRAFQNTVEPAGSAFVRAEWRQPVPDRRSTGSPATDRLDAIRCEDEGAFRKGAVAAGEPMECDVMADRRLIEFALTLPPDLCLKGGVMRPLARAALADRVPPEILSNPLRGLQGADWFLHFSQARARALLDEVGAVPLARELLDLEAMAAAARHWPTGGWNSGPVYGRYRVGLADALAAGLFLKAYADAGVPAAPISPPLRNAPTSSSASSS</sequence>
<keyword evidence="6" id="KW-1185">Reference proteome</keyword>
<evidence type="ECO:0000256" key="2">
    <source>
        <dbReference type="ARBA" id="ARBA00012737"/>
    </source>
</evidence>
<dbReference type="Gene3D" id="3.60.20.10">
    <property type="entry name" value="Glutamine Phosphoribosylpyrophosphate, subunit 1, domain 1"/>
    <property type="match status" value="1"/>
</dbReference>
<evidence type="ECO:0000313" key="6">
    <source>
        <dbReference type="Proteomes" id="UP001526246"/>
    </source>
</evidence>
<dbReference type="RefSeq" id="WP_264881175.1">
    <property type="nucleotide sequence ID" value="NZ_JAPDOB010000001.1"/>
</dbReference>
<comment type="pathway">
    <text evidence="1">Amino-acid biosynthesis; L-asparagine biosynthesis; L-asparagine from L-aspartate (L-Gln route): step 1/1.</text>
</comment>
<dbReference type="EMBL" id="JAPDOB010000001">
    <property type="protein sequence ID" value="MCW3797082.1"/>
    <property type="molecule type" value="Genomic_DNA"/>
</dbReference>
<protein>
    <recommendedName>
        <fullName evidence="2">asparagine synthase (glutamine-hydrolyzing)</fullName>
        <ecNumber evidence="2">6.3.5.4</ecNumber>
    </recommendedName>
</protein>
<dbReference type="InterPro" id="IPR001962">
    <property type="entry name" value="Asn_synthase"/>
</dbReference>
<organism evidence="5 6">
    <name type="scientific">Sphingomonas arvum</name>
    <dbReference type="NCBI Taxonomy" id="2992113"/>
    <lineage>
        <taxon>Bacteria</taxon>
        <taxon>Pseudomonadati</taxon>
        <taxon>Pseudomonadota</taxon>
        <taxon>Alphaproteobacteria</taxon>
        <taxon>Sphingomonadales</taxon>
        <taxon>Sphingomonadaceae</taxon>
        <taxon>Sphingomonas</taxon>
    </lineage>
</organism>
<comment type="caution">
    <text evidence="5">The sequence shown here is derived from an EMBL/GenBank/DDBJ whole genome shotgun (WGS) entry which is preliminary data.</text>
</comment>
<dbReference type="Pfam" id="PF13537">
    <property type="entry name" value="GATase_7"/>
    <property type="match status" value="1"/>
</dbReference>
<evidence type="ECO:0000259" key="4">
    <source>
        <dbReference type="PROSITE" id="PS51278"/>
    </source>
</evidence>
<dbReference type="Proteomes" id="UP001526246">
    <property type="component" value="Unassembled WGS sequence"/>
</dbReference>
<proteinExistence type="predicted"/>
<dbReference type="InterPro" id="IPR014729">
    <property type="entry name" value="Rossmann-like_a/b/a_fold"/>
</dbReference>
<dbReference type="InterPro" id="IPR029055">
    <property type="entry name" value="Ntn_hydrolases_N"/>
</dbReference>
<comment type="catalytic activity">
    <reaction evidence="3">
        <text>L-aspartate + L-glutamine + ATP + H2O = L-asparagine + L-glutamate + AMP + diphosphate + H(+)</text>
        <dbReference type="Rhea" id="RHEA:12228"/>
        <dbReference type="ChEBI" id="CHEBI:15377"/>
        <dbReference type="ChEBI" id="CHEBI:15378"/>
        <dbReference type="ChEBI" id="CHEBI:29985"/>
        <dbReference type="ChEBI" id="CHEBI:29991"/>
        <dbReference type="ChEBI" id="CHEBI:30616"/>
        <dbReference type="ChEBI" id="CHEBI:33019"/>
        <dbReference type="ChEBI" id="CHEBI:58048"/>
        <dbReference type="ChEBI" id="CHEBI:58359"/>
        <dbReference type="ChEBI" id="CHEBI:456215"/>
        <dbReference type="EC" id="6.3.5.4"/>
    </reaction>
</comment>
<name>A0ABT3JDD9_9SPHN</name>
<gene>
    <name evidence="5" type="ORF">OMW55_04585</name>
</gene>
<reference evidence="5 6" key="1">
    <citation type="submission" date="2022-10" db="EMBL/GenBank/DDBJ databases">
        <title>Sphingomonas sp.</title>
        <authorList>
            <person name="Jin C."/>
        </authorList>
    </citation>
    <scope>NUCLEOTIDE SEQUENCE [LARGE SCALE GENOMIC DNA]</scope>
    <source>
        <strain evidence="5 6">BN140010</strain>
    </source>
</reference>
<evidence type="ECO:0000313" key="5">
    <source>
        <dbReference type="EMBL" id="MCW3797082.1"/>
    </source>
</evidence>
<dbReference type="Gene3D" id="3.40.50.620">
    <property type="entry name" value="HUPs"/>
    <property type="match status" value="2"/>
</dbReference>
<dbReference type="EC" id="6.3.5.4" evidence="2"/>
<dbReference type="SUPFAM" id="SSF56235">
    <property type="entry name" value="N-terminal nucleophile aminohydrolases (Ntn hydrolases)"/>
    <property type="match status" value="1"/>
</dbReference>
<evidence type="ECO:0000256" key="3">
    <source>
        <dbReference type="ARBA" id="ARBA00048741"/>
    </source>
</evidence>
<feature type="domain" description="Glutamine amidotransferase type-2" evidence="4">
    <location>
        <begin position="1"/>
        <end position="197"/>
    </location>
</feature>
<dbReference type="PANTHER" id="PTHR43284:SF1">
    <property type="entry name" value="ASPARAGINE SYNTHETASE"/>
    <property type="match status" value="1"/>
</dbReference>